<dbReference type="InterPro" id="IPR000600">
    <property type="entry name" value="ROK"/>
</dbReference>
<dbReference type="Gene3D" id="3.30.420.40">
    <property type="match status" value="2"/>
</dbReference>
<dbReference type="InterPro" id="IPR036388">
    <property type="entry name" value="WH-like_DNA-bd_sf"/>
</dbReference>
<reference evidence="2 3" key="1">
    <citation type="submission" date="2017-02" db="EMBL/GenBank/DDBJ databases">
        <authorList>
            <person name="Peterson S.W."/>
        </authorList>
    </citation>
    <scope>NUCLEOTIDE SEQUENCE [LARGE SCALE GENOMIC DNA]</scope>
    <source>
        <strain evidence="2 3">DSM 21481</strain>
    </source>
</reference>
<evidence type="ECO:0000313" key="3">
    <source>
        <dbReference type="Proteomes" id="UP000189777"/>
    </source>
</evidence>
<name>A0A1T5LEY2_9MICO</name>
<dbReference type="InterPro" id="IPR036390">
    <property type="entry name" value="WH_DNA-bd_sf"/>
</dbReference>
<keyword evidence="3" id="KW-1185">Reference proteome</keyword>
<dbReference type="EMBL" id="FUZQ01000006">
    <property type="protein sequence ID" value="SKC74520.1"/>
    <property type="molecule type" value="Genomic_DNA"/>
</dbReference>
<dbReference type="STRING" id="526729.SAMN04324258_3292"/>
<organism evidence="2 3">
    <name type="scientific">Krasilnikoviella flava</name>
    <dbReference type="NCBI Taxonomy" id="526729"/>
    <lineage>
        <taxon>Bacteria</taxon>
        <taxon>Bacillati</taxon>
        <taxon>Actinomycetota</taxon>
        <taxon>Actinomycetes</taxon>
        <taxon>Micrococcales</taxon>
        <taxon>Promicromonosporaceae</taxon>
        <taxon>Krasilnikoviella</taxon>
    </lineage>
</organism>
<dbReference type="Gene3D" id="1.10.10.10">
    <property type="entry name" value="Winged helix-like DNA-binding domain superfamily/Winged helix DNA-binding domain"/>
    <property type="match status" value="1"/>
</dbReference>
<dbReference type="RefSeq" id="WP_079575580.1">
    <property type="nucleotide sequence ID" value="NZ_FUZQ01000006.1"/>
</dbReference>
<accession>A0A1T5LEY2</accession>
<dbReference type="Proteomes" id="UP000189777">
    <property type="component" value="Unassembled WGS sequence"/>
</dbReference>
<dbReference type="PANTHER" id="PTHR18964">
    <property type="entry name" value="ROK (REPRESSOR, ORF, KINASE) FAMILY"/>
    <property type="match status" value="1"/>
</dbReference>
<dbReference type="AlphaFoldDB" id="A0A1T5LEY2"/>
<dbReference type="GO" id="GO:0016301">
    <property type="term" value="F:kinase activity"/>
    <property type="evidence" value="ECO:0007669"/>
    <property type="project" value="UniProtKB-KW"/>
</dbReference>
<dbReference type="Pfam" id="PF13412">
    <property type="entry name" value="HTH_24"/>
    <property type="match status" value="1"/>
</dbReference>
<keyword evidence="2" id="KW-0808">Transferase</keyword>
<dbReference type="InterPro" id="IPR043129">
    <property type="entry name" value="ATPase_NBD"/>
</dbReference>
<dbReference type="Pfam" id="PF00480">
    <property type="entry name" value="ROK"/>
    <property type="match status" value="1"/>
</dbReference>
<sequence length="394" mass="40232">MVVDPAPAQAAADAPVTSQIVALVSAGVATSRADLARELGVAPSTVSARVTELIDAGVLDEGGAGESRGGRRPRLLRLRPEGGHVLAADLGGTHARIAVMSLTGRLEAVREVPVEIAAGPETALAAVLAEGADLATPFAPASALRGLAVGLPGPVDVETGRVESPARMPGWNGFPVREWLAERAGVPVLVDNDVNLMALGEHFSYPRRVQHSVTVKAGSGIGSGLIASGRLHRGATGAAGDITHSRVSAAGEIPCSCGKLGCLETIASGAAIVRQLRDRGVDVSTTADVVRRAGDAEPEATTLVREAGRHLGEVLCTVVNFVNPDAVFLGGALSTLEPFVASVRSQLYEGCHPLVTKNLVITRATTGPEAGVIGAGRLVVQHVLADPGAYLLRG</sequence>
<evidence type="ECO:0000256" key="1">
    <source>
        <dbReference type="ARBA" id="ARBA00006479"/>
    </source>
</evidence>
<protein>
    <submittedName>
        <fullName evidence="2">Sugar kinase of the NBD/HSP70 family, may contain an N-terminal HTH domain</fullName>
    </submittedName>
</protein>
<proteinExistence type="inferred from homology"/>
<gene>
    <name evidence="2" type="ORF">SAMN04324258_3292</name>
</gene>
<dbReference type="SUPFAM" id="SSF53067">
    <property type="entry name" value="Actin-like ATPase domain"/>
    <property type="match status" value="1"/>
</dbReference>
<dbReference type="PANTHER" id="PTHR18964:SF173">
    <property type="entry name" value="GLUCOKINASE"/>
    <property type="match status" value="1"/>
</dbReference>
<comment type="similarity">
    <text evidence="1">Belongs to the ROK (NagC/XylR) family.</text>
</comment>
<dbReference type="SUPFAM" id="SSF46785">
    <property type="entry name" value="Winged helix' DNA-binding domain"/>
    <property type="match status" value="1"/>
</dbReference>
<keyword evidence="2" id="KW-0418">Kinase</keyword>
<evidence type="ECO:0000313" key="2">
    <source>
        <dbReference type="EMBL" id="SKC74520.1"/>
    </source>
</evidence>